<evidence type="ECO:0000256" key="2">
    <source>
        <dbReference type="ARBA" id="ARBA00022475"/>
    </source>
</evidence>
<reference evidence="8 9" key="1">
    <citation type="submission" date="2018-01" db="EMBL/GenBank/DDBJ databases">
        <title>Whole genome sequencing of Histamine producing bacteria.</title>
        <authorList>
            <person name="Butler K."/>
        </authorList>
    </citation>
    <scope>NUCLEOTIDE SEQUENCE [LARGE SCALE GENOMIC DNA]</scope>
    <source>
        <strain evidence="8 9">FS-7.2</strain>
    </source>
</reference>
<dbReference type="InterPro" id="IPR050638">
    <property type="entry name" value="AA-Vitamin_Transporters"/>
</dbReference>
<evidence type="ECO:0000256" key="1">
    <source>
        <dbReference type="ARBA" id="ARBA00004651"/>
    </source>
</evidence>
<evidence type="ECO:0000313" key="9">
    <source>
        <dbReference type="Proteomes" id="UP000241426"/>
    </source>
</evidence>
<keyword evidence="4 6" id="KW-1133">Transmembrane helix</keyword>
<feature type="domain" description="EamA" evidence="7">
    <location>
        <begin position="152"/>
        <end position="293"/>
    </location>
</feature>
<comment type="subcellular location">
    <subcellularLocation>
        <location evidence="1">Cell membrane</location>
        <topology evidence="1">Multi-pass membrane protein</topology>
    </subcellularLocation>
</comment>
<feature type="transmembrane region" description="Helical" evidence="6">
    <location>
        <begin position="277"/>
        <end position="294"/>
    </location>
</feature>
<dbReference type="Proteomes" id="UP000241426">
    <property type="component" value="Unassembled WGS sequence"/>
</dbReference>
<proteinExistence type="predicted"/>
<feature type="transmembrane region" description="Helical" evidence="6">
    <location>
        <begin position="154"/>
        <end position="172"/>
    </location>
</feature>
<gene>
    <name evidence="8" type="ORF">C9J27_22295</name>
</gene>
<feature type="transmembrane region" description="Helical" evidence="6">
    <location>
        <begin position="30"/>
        <end position="48"/>
    </location>
</feature>
<evidence type="ECO:0000256" key="5">
    <source>
        <dbReference type="ARBA" id="ARBA00023136"/>
    </source>
</evidence>
<evidence type="ECO:0000256" key="3">
    <source>
        <dbReference type="ARBA" id="ARBA00022692"/>
    </source>
</evidence>
<keyword evidence="5 6" id="KW-0472">Membrane</keyword>
<feature type="domain" description="EamA" evidence="7">
    <location>
        <begin position="3"/>
        <end position="135"/>
    </location>
</feature>
<dbReference type="RefSeq" id="WP_107290066.1">
    <property type="nucleotide sequence ID" value="NZ_JAUZMX010000002.1"/>
</dbReference>
<accession>A0A2T3KBZ0</accession>
<keyword evidence="3 6" id="KW-0812">Transmembrane</keyword>
<dbReference type="PANTHER" id="PTHR32322:SF18">
    <property type="entry name" value="S-ADENOSYLMETHIONINE_S-ADENOSYLHOMOCYSTEINE TRANSPORTER"/>
    <property type="match status" value="1"/>
</dbReference>
<dbReference type="GO" id="GO:0005886">
    <property type="term" value="C:plasma membrane"/>
    <property type="evidence" value="ECO:0007669"/>
    <property type="project" value="UniProtKB-SubCell"/>
</dbReference>
<dbReference type="SUPFAM" id="SSF103481">
    <property type="entry name" value="Multidrug resistance efflux transporter EmrE"/>
    <property type="match status" value="2"/>
</dbReference>
<sequence length="309" mass="34539">MPYILLIAATIFWGGNYVAGKLLVHSINPIFLTELRWSLTAILLFFLYHKRIKSNFLLIKENIKIITILSVLGQVLFPVTLYIGLQYTSSLNAAIYMAATPAIIILINASVFKEKINTEKIIGIILSTIGVLFIITKGEFNLIKAFHNMNHGDLWAIGSALSWACYCVLLRFKSKKLDAQAFVTTSAVISAIIILPILYLTHGFPSYENFGDLSKTLNFNLIAGVTYLVIFPSWLAFVFWNKGTNELGSSRSGIFTHLIPFFGGVLAIIFLNTEIHNYQLISAVLISIGIFICSKEKKLKIKKTHLSKI</sequence>
<feature type="transmembrane region" description="Helical" evidence="6">
    <location>
        <begin position="252"/>
        <end position="271"/>
    </location>
</feature>
<feature type="transmembrane region" description="Helical" evidence="6">
    <location>
        <begin position="219"/>
        <end position="240"/>
    </location>
</feature>
<protein>
    <submittedName>
        <fullName evidence="8">EamA/RhaT family transporter</fullName>
    </submittedName>
</protein>
<feature type="transmembrane region" description="Helical" evidence="6">
    <location>
        <begin position="179"/>
        <end position="199"/>
    </location>
</feature>
<organism evidence="8 9">
    <name type="scientific">Photobacterium kishitanii</name>
    <dbReference type="NCBI Taxonomy" id="318456"/>
    <lineage>
        <taxon>Bacteria</taxon>
        <taxon>Pseudomonadati</taxon>
        <taxon>Pseudomonadota</taxon>
        <taxon>Gammaproteobacteria</taxon>
        <taxon>Vibrionales</taxon>
        <taxon>Vibrionaceae</taxon>
        <taxon>Photobacterium</taxon>
    </lineage>
</organism>
<comment type="caution">
    <text evidence="8">The sequence shown here is derived from an EMBL/GenBank/DDBJ whole genome shotgun (WGS) entry which is preliminary data.</text>
</comment>
<dbReference type="EMBL" id="PYNF01000033">
    <property type="protein sequence ID" value="PSU92523.1"/>
    <property type="molecule type" value="Genomic_DNA"/>
</dbReference>
<feature type="transmembrane region" description="Helical" evidence="6">
    <location>
        <begin position="93"/>
        <end position="112"/>
    </location>
</feature>
<feature type="transmembrane region" description="Helical" evidence="6">
    <location>
        <begin position="68"/>
        <end position="87"/>
    </location>
</feature>
<dbReference type="AlphaFoldDB" id="A0A2T3KBZ0"/>
<dbReference type="PANTHER" id="PTHR32322">
    <property type="entry name" value="INNER MEMBRANE TRANSPORTER"/>
    <property type="match status" value="1"/>
</dbReference>
<evidence type="ECO:0000259" key="7">
    <source>
        <dbReference type="Pfam" id="PF00892"/>
    </source>
</evidence>
<name>A0A2T3KBZ0_9GAMM</name>
<dbReference type="Pfam" id="PF00892">
    <property type="entry name" value="EamA"/>
    <property type="match status" value="2"/>
</dbReference>
<feature type="transmembrane region" description="Helical" evidence="6">
    <location>
        <begin position="121"/>
        <end position="142"/>
    </location>
</feature>
<evidence type="ECO:0000256" key="6">
    <source>
        <dbReference type="SAM" id="Phobius"/>
    </source>
</evidence>
<keyword evidence="2" id="KW-1003">Cell membrane</keyword>
<evidence type="ECO:0000313" key="8">
    <source>
        <dbReference type="EMBL" id="PSU92523.1"/>
    </source>
</evidence>
<dbReference type="InterPro" id="IPR037185">
    <property type="entry name" value="EmrE-like"/>
</dbReference>
<dbReference type="InterPro" id="IPR000620">
    <property type="entry name" value="EamA_dom"/>
</dbReference>
<evidence type="ECO:0000256" key="4">
    <source>
        <dbReference type="ARBA" id="ARBA00022989"/>
    </source>
</evidence>